<accession>A0A6G1D3B7</accession>
<comment type="caution">
    <text evidence="1">The sequence shown here is derived from an EMBL/GenBank/DDBJ whole genome shotgun (WGS) entry which is preliminary data.</text>
</comment>
<sequence>MGTTAPPAPSSLWPLGRKPLCAAMRDADADKGGARGSNQATSPVRSRLACGCGGAQIRSGPPPLPHGVATPGLAPFTKHALQRRVTGFGTSSDRLPTPV</sequence>
<protein>
    <submittedName>
        <fullName evidence="1">Uncharacterized protein</fullName>
    </submittedName>
</protein>
<name>A0A6G1D3B7_9ORYZ</name>
<gene>
    <name evidence="1" type="ORF">E2562_015707</name>
</gene>
<dbReference type="AlphaFoldDB" id="A0A6G1D3B7"/>
<evidence type="ECO:0000313" key="1">
    <source>
        <dbReference type="EMBL" id="KAF0907198.1"/>
    </source>
</evidence>
<reference evidence="1 2" key="1">
    <citation type="submission" date="2019-11" db="EMBL/GenBank/DDBJ databases">
        <title>Whole genome sequence of Oryza granulata.</title>
        <authorList>
            <person name="Li W."/>
        </authorList>
    </citation>
    <scope>NUCLEOTIDE SEQUENCE [LARGE SCALE GENOMIC DNA]</scope>
    <source>
        <strain evidence="2">cv. Menghai</strain>
        <tissue evidence="1">Leaf</tissue>
    </source>
</reference>
<keyword evidence="2" id="KW-1185">Reference proteome</keyword>
<organism evidence="1 2">
    <name type="scientific">Oryza meyeriana var. granulata</name>
    <dbReference type="NCBI Taxonomy" id="110450"/>
    <lineage>
        <taxon>Eukaryota</taxon>
        <taxon>Viridiplantae</taxon>
        <taxon>Streptophyta</taxon>
        <taxon>Embryophyta</taxon>
        <taxon>Tracheophyta</taxon>
        <taxon>Spermatophyta</taxon>
        <taxon>Magnoliopsida</taxon>
        <taxon>Liliopsida</taxon>
        <taxon>Poales</taxon>
        <taxon>Poaceae</taxon>
        <taxon>BOP clade</taxon>
        <taxon>Oryzoideae</taxon>
        <taxon>Oryzeae</taxon>
        <taxon>Oryzinae</taxon>
        <taxon>Oryza</taxon>
        <taxon>Oryza meyeriana</taxon>
    </lineage>
</organism>
<dbReference type="EMBL" id="SPHZ02000007">
    <property type="protein sequence ID" value="KAF0907198.1"/>
    <property type="molecule type" value="Genomic_DNA"/>
</dbReference>
<proteinExistence type="predicted"/>
<dbReference type="Proteomes" id="UP000479710">
    <property type="component" value="Unassembled WGS sequence"/>
</dbReference>
<evidence type="ECO:0000313" key="2">
    <source>
        <dbReference type="Proteomes" id="UP000479710"/>
    </source>
</evidence>